<reference evidence="1 2" key="1">
    <citation type="submission" date="2019-09" db="EMBL/GenBank/DDBJ databases">
        <authorList>
            <person name="Kevbrin V."/>
            <person name="Grouzdev D.S."/>
        </authorList>
    </citation>
    <scope>NUCLEOTIDE SEQUENCE [LARGE SCALE GENOMIC DNA]</scope>
    <source>
        <strain evidence="1 2">G-192</strain>
    </source>
</reference>
<dbReference type="Proteomes" id="UP000325122">
    <property type="component" value="Unassembled WGS sequence"/>
</dbReference>
<organism evidence="1 2">
    <name type="scientific">Alkalicaulis satelles</name>
    <dbReference type="NCBI Taxonomy" id="2609175"/>
    <lineage>
        <taxon>Bacteria</taxon>
        <taxon>Pseudomonadati</taxon>
        <taxon>Pseudomonadota</taxon>
        <taxon>Alphaproteobacteria</taxon>
        <taxon>Maricaulales</taxon>
        <taxon>Maricaulaceae</taxon>
        <taxon>Alkalicaulis</taxon>
    </lineage>
</organism>
<evidence type="ECO:0000313" key="1">
    <source>
        <dbReference type="EMBL" id="KAA5803581.1"/>
    </source>
</evidence>
<proteinExistence type="predicted"/>
<dbReference type="RefSeq" id="WP_150022849.1">
    <property type="nucleotide sequence ID" value="NZ_VWOJ01000002.1"/>
</dbReference>
<sequence length="400" mass="45292">MLRKVHRSADDPLYTLDFPTPEELLDIFVLAPEAPEDPAMKRGHYILLDPLLGRLLTCDIASPEQYAAVLPVVELVLIRFKERKSKHEDALNLKEIRHRLKDTSVALKAATEALKPIVRYIDAYPDRTNLFDPDLVYAAMKKEPDEGNRFLLISYFFPERVAELQSEGVFDDHDKLTEANDPNLLRNPVAGPLSNLGVREIAEFARRMAEVSKVIDFVVRCKSTGGEKQTSLSLYRGRVVWHACHEAWHLMRLFRRKATGGDNSPFHKAVNRLAGGSPGGNRKTIEAYLSALEEYDAATEDMWQAFQSDHLPYHQEWAGLVCTVCEATSNPIFPNDSGEFDISRPEHQMELFAGWLFLMETVVRTGIFTGDEVCLRRPPPALMARWSAAFDELKRGRKAG</sequence>
<evidence type="ECO:0000313" key="2">
    <source>
        <dbReference type="Proteomes" id="UP000325122"/>
    </source>
</evidence>
<accession>A0A5M6ZMR9</accession>
<protein>
    <submittedName>
        <fullName evidence="1">Uncharacterized protein</fullName>
    </submittedName>
</protein>
<keyword evidence="2" id="KW-1185">Reference proteome</keyword>
<dbReference type="AlphaFoldDB" id="A0A5M6ZMR9"/>
<comment type="caution">
    <text evidence="1">The sequence shown here is derived from an EMBL/GenBank/DDBJ whole genome shotgun (WGS) entry which is preliminary data.</text>
</comment>
<gene>
    <name evidence="1" type="ORF">F1654_07195</name>
</gene>
<dbReference type="EMBL" id="VWOJ01000002">
    <property type="protein sequence ID" value="KAA5803581.1"/>
    <property type="molecule type" value="Genomic_DNA"/>
</dbReference>
<name>A0A5M6ZMR9_9PROT</name>